<comment type="caution">
    <text evidence="8">The sequence shown here is derived from an EMBL/GenBank/DDBJ whole genome shotgun (WGS) entry which is preliminary data.</text>
</comment>
<dbReference type="OrthoDB" id="9803735at2"/>
<feature type="domain" description="HTH lysR-type" evidence="5">
    <location>
        <begin position="1"/>
        <end position="58"/>
    </location>
</feature>
<dbReference type="InterPro" id="IPR036390">
    <property type="entry name" value="WH_DNA-bd_sf"/>
</dbReference>
<dbReference type="PROSITE" id="PS50931">
    <property type="entry name" value="HTH_LYSR"/>
    <property type="match status" value="1"/>
</dbReference>
<evidence type="ECO:0000256" key="1">
    <source>
        <dbReference type="ARBA" id="ARBA00009437"/>
    </source>
</evidence>
<proteinExistence type="inferred from homology"/>
<dbReference type="GO" id="GO:0003700">
    <property type="term" value="F:DNA-binding transcription factor activity"/>
    <property type="evidence" value="ECO:0007669"/>
    <property type="project" value="InterPro"/>
</dbReference>
<comment type="similarity">
    <text evidence="1">Belongs to the LysR transcriptional regulatory family.</text>
</comment>
<dbReference type="Pfam" id="PF00126">
    <property type="entry name" value="HTH_1"/>
    <property type="match status" value="1"/>
</dbReference>
<reference evidence="6 11" key="2">
    <citation type="submission" date="2019-07" db="EMBL/GenBank/DDBJ databases">
        <title>Whole genome shotgun sequence of Staphylococcus kloosii NBRC 109624.</title>
        <authorList>
            <person name="Hosoyama A."/>
            <person name="Uohara A."/>
            <person name="Ohji S."/>
            <person name="Ichikawa N."/>
        </authorList>
    </citation>
    <scope>NUCLEOTIDE SEQUENCE [LARGE SCALE GENOMIC DNA]</scope>
    <source>
        <strain evidence="6 11">NBRC 109624</strain>
    </source>
</reference>
<dbReference type="PANTHER" id="PTHR30346">
    <property type="entry name" value="TRANSCRIPTIONAL DUAL REGULATOR HCAR-RELATED"/>
    <property type="match status" value="1"/>
</dbReference>
<dbReference type="NCBIfam" id="NF047354">
    <property type="entry name" value="trans_reg_GltC"/>
    <property type="match status" value="1"/>
</dbReference>
<dbReference type="GO" id="GO:0003677">
    <property type="term" value="F:DNA binding"/>
    <property type="evidence" value="ECO:0007669"/>
    <property type="project" value="UniProtKB-KW"/>
</dbReference>
<evidence type="ECO:0000256" key="4">
    <source>
        <dbReference type="ARBA" id="ARBA00023163"/>
    </source>
</evidence>
<dbReference type="PRINTS" id="PR00039">
    <property type="entry name" value="HTHLYSR"/>
</dbReference>
<evidence type="ECO:0000313" key="6">
    <source>
        <dbReference type="EMBL" id="GEP82929.1"/>
    </source>
</evidence>
<dbReference type="SUPFAM" id="SSF53850">
    <property type="entry name" value="Periplasmic binding protein-like II"/>
    <property type="match status" value="1"/>
</dbReference>
<reference evidence="7" key="4">
    <citation type="submission" date="2021-09" db="EMBL/GenBank/DDBJ databases">
        <authorList>
            <person name="Gilroy R."/>
        </authorList>
    </citation>
    <scope>NUCLEOTIDE SEQUENCE</scope>
    <source>
        <strain evidence="7">CHK149-3286</strain>
    </source>
</reference>
<evidence type="ECO:0000313" key="11">
    <source>
        <dbReference type="Proteomes" id="UP000321040"/>
    </source>
</evidence>
<evidence type="ECO:0000313" key="9">
    <source>
        <dbReference type="EMBL" id="KYH15660.1"/>
    </source>
</evidence>
<dbReference type="EMBL" id="BKAQ01000019">
    <property type="protein sequence ID" value="GEP82929.1"/>
    <property type="molecule type" value="Genomic_DNA"/>
</dbReference>
<organism evidence="8 10">
    <name type="scientific">Staphylococcus kloosii</name>
    <dbReference type="NCBI Taxonomy" id="29384"/>
    <lineage>
        <taxon>Bacteria</taxon>
        <taxon>Bacillati</taxon>
        <taxon>Bacillota</taxon>
        <taxon>Bacilli</taxon>
        <taxon>Bacillales</taxon>
        <taxon>Staphylococcaceae</taxon>
        <taxon>Staphylococcus</taxon>
    </lineage>
</organism>
<evidence type="ECO:0000256" key="2">
    <source>
        <dbReference type="ARBA" id="ARBA00023015"/>
    </source>
</evidence>
<dbReference type="AlphaFoldDB" id="A0A151A471"/>
<evidence type="ECO:0000259" key="5">
    <source>
        <dbReference type="PROSITE" id="PS50931"/>
    </source>
</evidence>
<evidence type="ECO:0000313" key="10">
    <source>
        <dbReference type="Proteomes" id="UP000075418"/>
    </source>
</evidence>
<dbReference type="SUPFAM" id="SSF46785">
    <property type="entry name" value="Winged helix' DNA-binding domain"/>
    <property type="match status" value="1"/>
</dbReference>
<dbReference type="EMBL" id="LUGM01000001">
    <property type="protein sequence ID" value="KYH15660.1"/>
    <property type="molecule type" value="Genomic_DNA"/>
</dbReference>
<dbReference type="FunFam" id="1.10.10.10:FF:000001">
    <property type="entry name" value="LysR family transcriptional regulator"/>
    <property type="match status" value="1"/>
</dbReference>
<dbReference type="InterPro" id="IPR036388">
    <property type="entry name" value="WH-like_DNA-bd_sf"/>
</dbReference>
<dbReference type="RefSeq" id="WP_061853411.1">
    <property type="nucleotide sequence ID" value="NZ_BKAQ01000019.1"/>
</dbReference>
<dbReference type="CDD" id="cd05466">
    <property type="entry name" value="PBP2_LTTR_substrate"/>
    <property type="match status" value="1"/>
</dbReference>
<keyword evidence="3" id="KW-0238">DNA-binding</keyword>
<dbReference type="KEGG" id="skl:C7J89_00325"/>
<dbReference type="GeneID" id="69903770"/>
<name>A0A151A471_9STAP</name>
<evidence type="ECO:0000256" key="3">
    <source>
        <dbReference type="ARBA" id="ARBA00023125"/>
    </source>
</evidence>
<evidence type="ECO:0000313" key="8">
    <source>
        <dbReference type="EMBL" id="KYH14117.1"/>
    </source>
</evidence>
<reference evidence="8 10" key="1">
    <citation type="submission" date="2016-02" db="EMBL/GenBank/DDBJ databases">
        <title>Draft genome sequence of hydrocarbon degrading Staphylococcus saprophyticus Strain CNV2, isolated from crude-oil contaminated soil from Noonmati Oil Refinery, Guwahati, Assam, India.</title>
        <authorList>
            <person name="Mukherjee A."/>
            <person name="Chettri B."/>
            <person name="Langpoklakpam J."/>
            <person name="Singh A.K."/>
            <person name="Chattopadhyay D.J."/>
        </authorList>
    </citation>
    <scope>NUCLEOTIDE SEQUENCE [LARGE SCALE GENOMIC DNA]</scope>
    <source>
        <strain evidence="8 10">CNV2</strain>
    </source>
</reference>
<dbReference type="Gene3D" id="1.10.10.10">
    <property type="entry name" value="Winged helix-like DNA-binding domain superfamily/Winged helix DNA-binding domain"/>
    <property type="match status" value="1"/>
</dbReference>
<gene>
    <name evidence="8" type="ORF">A0131_04815</name>
    <name evidence="9" type="ORF">A0131_11355</name>
    <name evidence="7" type="ORF">K8V85_00845</name>
    <name evidence="6" type="ORF">SKL01_21070</name>
</gene>
<keyword evidence="11" id="KW-1185">Reference proteome</keyword>
<accession>A0A151A471</accession>
<keyword evidence="4" id="KW-0804">Transcription</keyword>
<dbReference type="InterPro" id="IPR005119">
    <property type="entry name" value="LysR_subst-bd"/>
</dbReference>
<dbReference type="EMBL" id="DYVT01000009">
    <property type="protein sequence ID" value="HJF66835.1"/>
    <property type="molecule type" value="Genomic_DNA"/>
</dbReference>
<dbReference type="PANTHER" id="PTHR30346:SF28">
    <property type="entry name" value="HTH-TYPE TRANSCRIPTIONAL REGULATOR CYNR"/>
    <property type="match status" value="1"/>
</dbReference>
<dbReference type="Proteomes" id="UP000075418">
    <property type="component" value="Unassembled WGS sequence"/>
</dbReference>
<keyword evidence="2" id="KW-0805">Transcription regulation</keyword>
<sequence length="295" mass="34266">MEIKQLRYFIEVAKREHISEAALELDIAQSAISRQITQLEEELQITLFKRQGRNIYLTEAGQTLFIEAKKIIEQTESTIRLFHNQSELDNFTIRLGYVNSYISQVLSLLIQTFENASDTKIEPMLMEETEIANALFSNQIDVALMDLTPDIKHNNDVEIIPLFEETYHIYVPKDNPIAMATNPPLSQFANTQIYQLYGIPSNIIQTLEQQTKKPVRTITHKQIAKYLLTKNRGYIIAPSYQMLDKNDQQWIEISLEHTQLKRTICCALRKDNHKHDIKELKTTIDNLLSRASTYH</sequence>
<dbReference type="Pfam" id="PF03466">
    <property type="entry name" value="LysR_substrate"/>
    <property type="match status" value="1"/>
</dbReference>
<dbReference type="Gene3D" id="3.40.190.290">
    <property type="match status" value="1"/>
</dbReference>
<dbReference type="InterPro" id="IPR000847">
    <property type="entry name" value="LysR_HTH_N"/>
</dbReference>
<dbReference type="EMBL" id="LUGM01000002">
    <property type="protein sequence ID" value="KYH14117.1"/>
    <property type="molecule type" value="Genomic_DNA"/>
</dbReference>
<dbReference type="Proteomes" id="UP000706163">
    <property type="component" value="Unassembled WGS sequence"/>
</dbReference>
<protein>
    <submittedName>
        <fullName evidence="8">LysR family transcriptional regulator</fullName>
    </submittedName>
</protein>
<reference evidence="7" key="3">
    <citation type="journal article" date="2021" name="PeerJ">
        <title>Extensive microbial diversity within the chicken gut microbiome revealed by metagenomics and culture.</title>
        <authorList>
            <person name="Gilroy R."/>
            <person name="Ravi A."/>
            <person name="Getino M."/>
            <person name="Pursley I."/>
            <person name="Horton D.L."/>
            <person name="Alikhan N.F."/>
            <person name="Baker D."/>
            <person name="Gharbi K."/>
            <person name="Hall N."/>
            <person name="Watson M."/>
            <person name="Adriaenssens E.M."/>
            <person name="Foster-Nyarko E."/>
            <person name="Jarju S."/>
            <person name="Secka A."/>
            <person name="Antonio M."/>
            <person name="Oren A."/>
            <person name="Chaudhuri R.R."/>
            <person name="La Ragione R."/>
            <person name="Hildebrand F."/>
            <person name="Pallen M.J."/>
        </authorList>
    </citation>
    <scope>NUCLEOTIDE SEQUENCE</scope>
    <source>
        <strain evidence="7">CHK149-3286</strain>
    </source>
</reference>
<evidence type="ECO:0000313" key="7">
    <source>
        <dbReference type="EMBL" id="HJF66835.1"/>
    </source>
</evidence>
<dbReference type="GO" id="GO:0032993">
    <property type="term" value="C:protein-DNA complex"/>
    <property type="evidence" value="ECO:0007669"/>
    <property type="project" value="TreeGrafter"/>
</dbReference>
<dbReference type="Proteomes" id="UP000321040">
    <property type="component" value="Unassembled WGS sequence"/>
</dbReference>